<reference evidence="1 2" key="1">
    <citation type="submission" date="2024-04" db="EMBL/GenBank/DDBJ databases">
        <authorList>
            <person name="Fracassetti M."/>
        </authorList>
    </citation>
    <scope>NUCLEOTIDE SEQUENCE [LARGE SCALE GENOMIC DNA]</scope>
</reference>
<accession>A0AAV2FHS8</accession>
<evidence type="ECO:0000313" key="2">
    <source>
        <dbReference type="Proteomes" id="UP001497516"/>
    </source>
</evidence>
<dbReference type="Proteomes" id="UP001497516">
    <property type="component" value="Chromosome 6"/>
</dbReference>
<organism evidence="1 2">
    <name type="scientific">Linum trigynum</name>
    <dbReference type="NCBI Taxonomy" id="586398"/>
    <lineage>
        <taxon>Eukaryota</taxon>
        <taxon>Viridiplantae</taxon>
        <taxon>Streptophyta</taxon>
        <taxon>Embryophyta</taxon>
        <taxon>Tracheophyta</taxon>
        <taxon>Spermatophyta</taxon>
        <taxon>Magnoliopsida</taxon>
        <taxon>eudicotyledons</taxon>
        <taxon>Gunneridae</taxon>
        <taxon>Pentapetalae</taxon>
        <taxon>rosids</taxon>
        <taxon>fabids</taxon>
        <taxon>Malpighiales</taxon>
        <taxon>Linaceae</taxon>
        <taxon>Linum</taxon>
    </lineage>
</organism>
<name>A0AAV2FHS8_9ROSI</name>
<keyword evidence="2" id="KW-1185">Reference proteome</keyword>
<gene>
    <name evidence="1" type="ORF">LTRI10_LOCUS38071</name>
</gene>
<sequence length="75" mass="8386">MLEISPEASVAGRKLVEERMSALDSDVESSHHASSLTKNLYYGSRPIHYVFLFVAEDRFSIESGGVIPYEDLPIQ</sequence>
<dbReference type="AlphaFoldDB" id="A0AAV2FHS8"/>
<protein>
    <submittedName>
        <fullName evidence="1">Uncharacterized protein</fullName>
    </submittedName>
</protein>
<proteinExistence type="predicted"/>
<evidence type="ECO:0000313" key="1">
    <source>
        <dbReference type="EMBL" id="CAL1397800.1"/>
    </source>
</evidence>
<dbReference type="EMBL" id="OZ034819">
    <property type="protein sequence ID" value="CAL1397800.1"/>
    <property type="molecule type" value="Genomic_DNA"/>
</dbReference>